<evidence type="ECO:0000256" key="6">
    <source>
        <dbReference type="ARBA" id="ARBA00023180"/>
    </source>
</evidence>
<evidence type="ECO:0000256" key="4">
    <source>
        <dbReference type="ARBA" id="ARBA00022989"/>
    </source>
</evidence>
<sequence>IKETKEALENMNSTLKSLHQQSTQLSSSLTSVKTSLRGSLNDPLCSVRPTSETCNSIRLSLNQLNSNPELRQ</sequence>
<comment type="subcellular location">
    <subcellularLocation>
        <location evidence="1">Cell projection</location>
        <location evidence="1">Microvillus membrane</location>
        <topology evidence="1">Multi-pass membrane protein</topology>
    </subcellularLocation>
</comment>
<keyword evidence="8" id="KW-1185">Reference proteome</keyword>
<gene>
    <name evidence="7" type="primary">PROM1_3</name>
    <name evidence="7" type="ORF">P7K49_006159</name>
</gene>
<feature type="non-terminal residue" evidence="7">
    <location>
        <position position="72"/>
    </location>
</feature>
<comment type="caution">
    <text evidence="7">The sequence shown here is derived from an EMBL/GenBank/DDBJ whole genome shotgun (WGS) entry which is preliminary data.</text>
</comment>
<evidence type="ECO:0000313" key="8">
    <source>
        <dbReference type="Proteomes" id="UP001266305"/>
    </source>
</evidence>
<comment type="similarity">
    <text evidence="2">Belongs to the prominin family.</text>
</comment>
<evidence type="ECO:0000256" key="1">
    <source>
        <dbReference type="ARBA" id="ARBA00004475"/>
    </source>
</evidence>
<evidence type="ECO:0000256" key="3">
    <source>
        <dbReference type="ARBA" id="ARBA00022692"/>
    </source>
</evidence>
<evidence type="ECO:0000256" key="2">
    <source>
        <dbReference type="ARBA" id="ARBA00006058"/>
    </source>
</evidence>
<keyword evidence="5" id="KW-0472">Membrane</keyword>
<dbReference type="EMBL" id="JASSZA010000003">
    <property type="protein sequence ID" value="KAK2115533.1"/>
    <property type="molecule type" value="Genomic_DNA"/>
</dbReference>
<reference evidence="7 8" key="1">
    <citation type="submission" date="2023-05" db="EMBL/GenBank/DDBJ databases">
        <title>B98-5 Cell Line De Novo Hybrid Assembly: An Optical Mapping Approach.</title>
        <authorList>
            <person name="Kananen K."/>
            <person name="Auerbach J.A."/>
            <person name="Kautto E."/>
            <person name="Blachly J.S."/>
        </authorList>
    </citation>
    <scope>NUCLEOTIDE SEQUENCE [LARGE SCALE GENOMIC DNA]</scope>
    <source>
        <strain evidence="7">B95-8</strain>
        <tissue evidence="7">Cell line</tissue>
    </source>
</reference>
<dbReference type="InterPro" id="IPR008795">
    <property type="entry name" value="Prominin"/>
</dbReference>
<keyword evidence="6" id="KW-0325">Glycoprotein</keyword>
<dbReference type="Pfam" id="PF05478">
    <property type="entry name" value="Prominin"/>
    <property type="match status" value="1"/>
</dbReference>
<evidence type="ECO:0000313" key="7">
    <source>
        <dbReference type="EMBL" id="KAK2115533.1"/>
    </source>
</evidence>
<organism evidence="7 8">
    <name type="scientific">Saguinus oedipus</name>
    <name type="common">Cotton-top tamarin</name>
    <name type="synonym">Oedipomidas oedipus</name>
    <dbReference type="NCBI Taxonomy" id="9490"/>
    <lineage>
        <taxon>Eukaryota</taxon>
        <taxon>Metazoa</taxon>
        <taxon>Chordata</taxon>
        <taxon>Craniata</taxon>
        <taxon>Vertebrata</taxon>
        <taxon>Euteleostomi</taxon>
        <taxon>Mammalia</taxon>
        <taxon>Eutheria</taxon>
        <taxon>Euarchontoglires</taxon>
        <taxon>Primates</taxon>
        <taxon>Haplorrhini</taxon>
        <taxon>Platyrrhini</taxon>
        <taxon>Cebidae</taxon>
        <taxon>Callitrichinae</taxon>
        <taxon>Saguinus</taxon>
    </lineage>
</organism>
<evidence type="ECO:0000256" key="5">
    <source>
        <dbReference type="ARBA" id="ARBA00023136"/>
    </source>
</evidence>
<keyword evidence="4" id="KW-1133">Transmembrane helix</keyword>
<protein>
    <submittedName>
        <fullName evidence="7">Prominin-1</fullName>
    </submittedName>
</protein>
<accession>A0ABQ9W1L2</accession>
<name>A0ABQ9W1L2_SAGOE</name>
<keyword evidence="3" id="KW-0812">Transmembrane</keyword>
<feature type="non-terminal residue" evidence="7">
    <location>
        <position position="1"/>
    </location>
</feature>
<dbReference type="Proteomes" id="UP001266305">
    <property type="component" value="Unassembled WGS sequence"/>
</dbReference>
<proteinExistence type="inferred from homology"/>